<organism evidence="2 3">
    <name type="scientific">Methylobacterium aquaticum</name>
    <dbReference type="NCBI Taxonomy" id="270351"/>
    <lineage>
        <taxon>Bacteria</taxon>
        <taxon>Pseudomonadati</taxon>
        <taxon>Pseudomonadota</taxon>
        <taxon>Alphaproteobacteria</taxon>
        <taxon>Hyphomicrobiales</taxon>
        <taxon>Methylobacteriaceae</taxon>
        <taxon>Methylobacterium</taxon>
    </lineage>
</organism>
<dbReference type="OrthoDB" id="8151212at2"/>
<dbReference type="Proteomes" id="UP000061432">
    <property type="component" value="Chromosome"/>
</dbReference>
<gene>
    <name evidence="2" type="ORF">Maq22A_c10330</name>
</gene>
<evidence type="ECO:0000313" key="2">
    <source>
        <dbReference type="EMBL" id="BAQ45346.1"/>
    </source>
</evidence>
<proteinExistence type="predicted"/>
<evidence type="ECO:0000313" key="3">
    <source>
        <dbReference type="Proteomes" id="UP000061432"/>
    </source>
</evidence>
<sequence>MRFESTRRHAFIGDRRGITTVLFGILLPILMVGIGGSIEISRAVEYKQRLISATDLSCRQAEVYVESLSGLSMPSGYDATVQSYADKNRSERGLAATARITATPTVSSAVLTTPPLSVRPGNIHVVATGSVGLFFKKFLNKDSVDFSVTRDCNVQAASSSGPPTMMMSESFEGYASQLVGGWAVFGTMSQANCASSICQGKSWGTTNAGVEVDQLSAITTGDGVQYGKSFAELDSDCSNQVGTRTTAQQNACTRGNNTTNSSINMIFNLAVGTYEVRYVYTARKNVGAYQYPNDAIICSNPKDTDGLTRDGDVARNAAGTSTVALDGQTRRIELWVEPKASGYKSDDQALTATTDPAYVKQYMADVCIWSKTWIERSYKFSVTKQQDYRISWRAAGLDDSFGGLIDYLRFCQNSCP</sequence>
<protein>
    <submittedName>
        <fullName evidence="2">Flp pilus assembly protein TadG</fullName>
    </submittedName>
</protein>
<dbReference type="EMBL" id="AP014704">
    <property type="protein sequence ID" value="BAQ45346.1"/>
    <property type="molecule type" value="Genomic_DNA"/>
</dbReference>
<keyword evidence="1" id="KW-1133">Transmembrane helix</keyword>
<dbReference type="STRING" id="270351.Maq22A_c10330"/>
<reference evidence="2 3" key="1">
    <citation type="journal article" date="2015" name="Genome Announc.">
        <title>Complete Genome Sequence of Methylobacterium aquaticum Strain 22A, Isolated from Racomitrium japonicum Moss.</title>
        <authorList>
            <person name="Tani A."/>
            <person name="Ogura Y."/>
            <person name="Hayashi T."/>
            <person name="Kimbara K."/>
        </authorList>
    </citation>
    <scope>NUCLEOTIDE SEQUENCE [LARGE SCALE GENOMIC DNA]</scope>
    <source>
        <strain evidence="2 3">MA-22A</strain>
    </source>
</reference>
<reference evidence="3" key="2">
    <citation type="submission" date="2015-01" db="EMBL/GenBank/DDBJ databases">
        <title>Complete genome sequence of Methylobacterium aquaticum strain 22A.</title>
        <authorList>
            <person name="Tani A."/>
            <person name="Ogura Y."/>
            <person name="Hayashi T."/>
        </authorList>
    </citation>
    <scope>NUCLEOTIDE SEQUENCE [LARGE SCALE GENOMIC DNA]</scope>
    <source>
        <strain evidence="3">MA-22A</strain>
    </source>
</reference>
<dbReference type="KEGG" id="maqu:Maq22A_c10330"/>
<keyword evidence="1" id="KW-0812">Transmembrane</keyword>
<feature type="transmembrane region" description="Helical" evidence="1">
    <location>
        <begin position="21"/>
        <end position="38"/>
    </location>
</feature>
<accession>A0A0C6EYP1</accession>
<keyword evidence="1" id="KW-0472">Membrane</keyword>
<evidence type="ECO:0000256" key="1">
    <source>
        <dbReference type="SAM" id="Phobius"/>
    </source>
</evidence>
<dbReference type="PATRIC" id="fig|270351.10.peg.1990"/>
<dbReference type="RefSeq" id="WP_060846694.1">
    <property type="nucleotide sequence ID" value="NZ_AP014704.1"/>
</dbReference>
<name>A0A0C6EYP1_9HYPH</name>
<dbReference type="AlphaFoldDB" id="A0A0C6EYP1"/>